<comment type="caution">
    <text evidence="1">The sequence shown here is derived from an EMBL/GenBank/DDBJ whole genome shotgun (WGS) entry which is preliminary data.</text>
</comment>
<dbReference type="Proteomes" id="UP000185596">
    <property type="component" value="Unassembled WGS sequence"/>
</dbReference>
<dbReference type="STRING" id="1912961.BU204_05195"/>
<evidence type="ECO:0000313" key="1">
    <source>
        <dbReference type="EMBL" id="OLF18659.1"/>
    </source>
</evidence>
<dbReference type="OrthoDB" id="4445816at2"/>
<evidence type="ECO:0000313" key="2">
    <source>
        <dbReference type="Proteomes" id="UP000185596"/>
    </source>
</evidence>
<dbReference type="EMBL" id="MSIE01000006">
    <property type="protein sequence ID" value="OLF18659.1"/>
    <property type="molecule type" value="Genomic_DNA"/>
</dbReference>
<keyword evidence="2" id="KW-1185">Reference proteome</keyword>
<name>A0A1Q8CWC9_9PSEU</name>
<protein>
    <recommendedName>
        <fullName evidence="3">DUF3558 domain-containing protein</fullName>
    </recommendedName>
</protein>
<dbReference type="PROSITE" id="PS51257">
    <property type="entry name" value="PROKAR_LIPOPROTEIN"/>
    <property type="match status" value="1"/>
</dbReference>
<sequence>MARWAPLALVFLVALLGGCSARVGGLPVAEKGVAIEGPATALDALGELTTIDPCSLTDLTVFDDFGTAEFETPSSLDYCTVAVAQSPGQSVWVAVGELSWLSERPDVVGQKLEDISEELYTVQTSKDSTSCAQGLVFAEEDLLLEVTSTMYGSPSDHHCEITQVGMEQVVATIEQDGVEHRSPEPDSLVGLDPCELVDDAAVRALPGFAAAERLDSPGGHQCLWQTYAGDVELRVHVAFEAGLVPAAYNDDGNAEPIAGRSSVMNRFESVSSPAICLVETGHIPFPEPEEVPGVVEVASVTVWVPAAQLDMGCQSAKAVATALWPKLPPA</sequence>
<organism evidence="1 2">
    <name type="scientific">Actinophytocola xanthii</name>
    <dbReference type="NCBI Taxonomy" id="1912961"/>
    <lineage>
        <taxon>Bacteria</taxon>
        <taxon>Bacillati</taxon>
        <taxon>Actinomycetota</taxon>
        <taxon>Actinomycetes</taxon>
        <taxon>Pseudonocardiales</taxon>
        <taxon>Pseudonocardiaceae</taxon>
    </lineage>
</organism>
<accession>A0A1Q8CWC9</accession>
<proteinExistence type="predicted"/>
<reference evidence="1 2" key="1">
    <citation type="submission" date="2016-12" db="EMBL/GenBank/DDBJ databases">
        <title>The draft genome sequence of Actinophytocola sp. 11-183.</title>
        <authorList>
            <person name="Wang W."/>
            <person name="Yuan L."/>
        </authorList>
    </citation>
    <scope>NUCLEOTIDE SEQUENCE [LARGE SCALE GENOMIC DNA]</scope>
    <source>
        <strain evidence="1 2">11-183</strain>
    </source>
</reference>
<dbReference type="RefSeq" id="WP_075124389.1">
    <property type="nucleotide sequence ID" value="NZ_MSIE01000006.1"/>
</dbReference>
<evidence type="ECO:0008006" key="3">
    <source>
        <dbReference type="Google" id="ProtNLM"/>
    </source>
</evidence>
<gene>
    <name evidence="1" type="ORF">BU204_05195</name>
</gene>
<dbReference type="AlphaFoldDB" id="A0A1Q8CWC9"/>